<sequence>MNRSKEAEKIQKGVTVWFTGLSGAGKTTLNRLVESELRKNGIRVEALDGDVVRQYLTADLGFSKPDRQKNIERVAFVAKLLTRNDVIVLASFISPYQQMRDYLYTVT</sequence>
<dbReference type="InterPro" id="IPR050512">
    <property type="entry name" value="Sulf_AdTrans/APS_kinase"/>
</dbReference>
<comment type="caution">
    <text evidence="3">The sequence shown here is derived from an EMBL/GenBank/DDBJ whole genome shotgun (WGS) entry which is preliminary data.</text>
</comment>
<dbReference type="EMBL" id="JBHSHC010000073">
    <property type="protein sequence ID" value="MFC4767581.1"/>
    <property type="molecule type" value="Genomic_DNA"/>
</dbReference>
<dbReference type="PANTHER" id="PTHR42700:SF1">
    <property type="entry name" value="SULFATE ADENYLYLTRANSFERASE"/>
    <property type="match status" value="1"/>
</dbReference>
<keyword evidence="4" id="KW-1185">Reference proteome</keyword>
<dbReference type="Pfam" id="PF01583">
    <property type="entry name" value="APS_kinase"/>
    <property type="match status" value="1"/>
</dbReference>
<evidence type="ECO:0000259" key="2">
    <source>
        <dbReference type="Pfam" id="PF01583"/>
    </source>
</evidence>
<evidence type="ECO:0000313" key="4">
    <source>
        <dbReference type="Proteomes" id="UP001596002"/>
    </source>
</evidence>
<protein>
    <submittedName>
        <fullName evidence="3">Adenylyl-sulfate kinase</fullName>
    </submittedName>
</protein>
<organism evidence="3 4">
    <name type="scientific">Effusibacillus consociatus</name>
    <dbReference type="NCBI Taxonomy" id="1117041"/>
    <lineage>
        <taxon>Bacteria</taxon>
        <taxon>Bacillati</taxon>
        <taxon>Bacillota</taxon>
        <taxon>Bacilli</taxon>
        <taxon>Bacillales</taxon>
        <taxon>Alicyclobacillaceae</taxon>
        <taxon>Effusibacillus</taxon>
    </lineage>
</organism>
<evidence type="ECO:0000313" key="3">
    <source>
        <dbReference type="EMBL" id="MFC4767581.1"/>
    </source>
</evidence>
<dbReference type="InterPro" id="IPR027417">
    <property type="entry name" value="P-loop_NTPase"/>
</dbReference>
<accession>A0ABV9PZ85</accession>
<dbReference type="CDD" id="cd02027">
    <property type="entry name" value="APSK"/>
    <property type="match status" value="1"/>
</dbReference>
<reference evidence="4" key="1">
    <citation type="journal article" date="2019" name="Int. J. Syst. Evol. Microbiol.">
        <title>The Global Catalogue of Microorganisms (GCM) 10K type strain sequencing project: providing services to taxonomists for standard genome sequencing and annotation.</title>
        <authorList>
            <consortium name="The Broad Institute Genomics Platform"/>
            <consortium name="The Broad Institute Genome Sequencing Center for Infectious Disease"/>
            <person name="Wu L."/>
            <person name="Ma J."/>
        </authorList>
    </citation>
    <scope>NUCLEOTIDE SEQUENCE [LARGE SCALE GENOMIC DNA]</scope>
    <source>
        <strain evidence="4">WYCCWR 12678</strain>
    </source>
</reference>
<proteinExistence type="predicted"/>
<dbReference type="RefSeq" id="WP_380025504.1">
    <property type="nucleotide sequence ID" value="NZ_JBHSHC010000073.1"/>
</dbReference>
<dbReference type="GO" id="GO:0016301">
    <property type="term" value="F:kinase activity"/>
    <property type="evidence" value="ECO:0007669"/>
    <property type="project" value="UniProtKB-KW"/>
</dbReference>
<gene>
    <name evidence="3" type="ORF">ACFO8Q_09430</name>
</gene>
<dbReference type="SUPFAM" id="SSF52540">
    <property type="entry name" value="P-loop containing nucleoside triphosphate hydrolases"/>
    <property type="match status" value="1"/>
</dbReference>
<dbReference type="Gene3D" id="3.40.50.300">
    <property type="entry name" value="P-loop containing nucleotide triphosphate hydrolases"/>
    <property type="match status" value="1"/>
</dbReference>
<evidence type="ECO:0000256" key="1">
    <source>
        <dbReference type="ARBA" id="ARBA00022679"/>
    </source>
</evidence>
<dbReference type="Proteomes" id="UP001596002">
    <property type="component" value="Unassembled WGS sequence"/>
</dbReference>
<keyword evidence="1" id="KW-0808">Transferase</keyword>
<feature type="domain" description="APS kinase" evidence="2">
    <location>
        <begin position="12"/>
        <end position="102"/>
    </location>
</feature>
<dbReference type="PANTHER" id="PTHR42700">
    <property type="entry name" value="SULFATE ADENYLYLTRANSFERASE"/>
    <property type="match status" value="1"/>
</dbReference>
<keyword evidence="3" id="KW-0418">Kinase</keyword>
<name>A0ABV9PZ85_9BACL</name>
<dbReference type="InterPro" id="IPR059117">
    <property type="entry name" value="APS_kinase_dom"/>
</dbReference>